<evidence type="ECO:0000313" key="5">
    <source>
        <dbReference type="EMBL" id="MBM7417261.1"/>
    </source>
</evidence>
<dbReference type="EMBL" id="JAFBBK010000001">
    <property type="protein sequence ID" value="MBM7417261.1"/>
    <property type="molecule type" value="Genomic_DNA"/>
</dbReference>
<comment type="caution">
    <text evidence="5">The sequence shown here is derived from an EMBL/GenBank/DDBJ whole genome shotgun (WGS) entry which is preliminary data.</text>
</comment>
<feature type="region of interest" description="Disordered" evidence="3">
    <location>
        <begin position="1"/>
        <end position="26"/>
    </location>
</feature>
<accession>A0ABS2KZN7</accession>
<reference evidence="5 6" key="1">
    <citation type="submission" date="2021-01" db="EMBL/GenBank/DDBJ databases">
        <title>Genomics of switchgrass bacterial isolates.</title>
        <authorList>
            <person name="Shade A."/>
        </authorList>
    </citation>
    <scope>NUCLEOTIDE SEQUENCE [LARGE SCALE GENOMIC DNA]</scope>
    <source>
        <strain evidence="5 6">PvP111</strain>
    </source>
</reference>
<dbReference type="Proteomes" id="UP000703038">
    <property type="component" value="Unassembled WGS sequence"/>
</dbReference>
<evidence type="ECO:0000256" key="1">
    <source>
        <dbReference type="ARBA" id="ARBA00023015"/>
    </source>
</evidence>
<keyword evidence="6" id="KW-1185">Reference proteome</keyword>
<dbReference type="InterPro" id="IPR005561">
    <property type="entry name" value="ANTAR"/>
</dbReference>
<dbReference type="InterPro" id="IPR036388">
    <property type="entry name" value="WH-like_DNA-bd_sf"/>
</dbReference>
<name>A0ABS2KZN7_9NOCA</name>
<keyword evidence="1" id="KW-0805">Transcription regulation</keyword>
<dbReference type="SUPFAM" id="SSF55781">
    <property type="entry name" value="GAF domain-like"/>
    <property type="match status" value="1"/>
</dbReference>
<keyword evidence="2" id="KW-0804">Transcription</keyword>
<feature type="domain" description="ANTAR" evidence="4">
    <location>
        <begin position="177"/>
        <end position="245"/>
    </location>
</feature>
<proteinExistence type="predicted"/>
<sequence length="261" mass="27374">MDSMPEDPTRDDDRHGASRDGASSFTGIRHVTETSVRLTGVDGAAVALLGTSHDVRELVFATDALSQQLDELQFTVGEGPCIDAHRSAEPVRVGDIRSPDSAARWPIFGQGAATLGARGMYAYPLLGGASSFGVLELYRSTPVDLTDVEHDAARMCAVAIARTVLGHYVNPDGTADAAAPPEDALASEDVAAIEGAGPYSRADVYVAAGMIAVQLAVTTDVAMDRLRAHAFARGLSVTEVAADVVARRISMRAERDNGGPR</sequence>
<dbReference type="InterPro" id="IPR029016">
    <property type="entry name" value="GAF-like_dom_sf"/>
</dbReference>
<protein>
    <recommendedName>
        <fullName evidence="4">ANTAR domain-containing protein</fullName>
    </recommendedName>
</protein>
<evidence type="ECO:0000313" key="6">
    <source>
        <dbReference type="Proteomes" id="UP000703038"/>
    </source>
</evidence>
<dbReference type="Gene3D" id="3.30.450.40">
    <property type="match status" value="1"/>
</dbReference>
<evidence type="ECO:0000259" key="4">
    <source>
        <dbReference type="SMART" id="SM01012"/>
    </source>
</evidence>
<evidence type="ECO:0000256" key="3">
    <source>
        <dbReference type="SAM" id="MobiDB-lite"/>
    </source>
</evidence>
<organism evidence="5 6">
    <name type="scientific">Rhodococcoides corynebacterioides</name>
    <dbReference type="NCBI Taxonomy" id="53972"/>
    <lineage>
        <taxon>Bacteria</taxon>
        <taxon>Bacillati</taxon>
        <taxon>Actinomycetota</taxon>
        <taxon>Actinomycetes</taxon>
        <taxon>Mycobacteriales</taxon>
        <taxon>Nocardiaceae</taxon>
        <taxon>Rhodococcoides</taxon>
    </lineage>
</organism>
<dbReference type="Pfam" id="PF13185">
    <property type="entry name" value="GAF_2"/>
    <property type="match status" value="1"/>
</dbReference>
<dbReference type="SMART" id="SM01012">
    <property type="entry name" value="ANTAR"/>
    <property type="match status" value="1"/>
</dbReference>
<dbReference type="InterPro" id="IPR003018">
    <property type="entry name" value="GAF"/>
</dbReference>
<gene>
    <name evidence="5" type="ORF">JOE42_003994</name>
</gene>
<feature type="compositionally biased region" description="Basic and acidic residues" evidence="3">
    <location>
        <begin position="7"/>
        <end position="18"/>
    </location>
</feature>
<evidence type="ECO:0000256" key="2">
    <source>
        <dbReference type="ARBA" id="ARBA00023163"/>
    </source>
</evidence>
<dbReference type="Gene3D" id="1.10.10.10">
    <property type="entry name" value="Winged helix-like DNA-binding domain superfamily/Winged helix DNA-binding domain"/>
    <property type="match status" value="1"/>
</dbReference>